<dbReference type="Gene3D" id="1.10.8.60">
    <property type="match status" value="1"/>
</dbReference>
<reference evidence="12 13" key="1">
    <citation type="journal article" date="2024" name="G3 (Bethesda)">
        <title>Genome assembly of Hibiscus sabdariffa L. provides insights into metabolisms of medicinal natural products.</title>
        <authorList>
            <person name="Kim T."/>
        </authorList>
    </citation>
    <scope>NUCLEOTIDE SEQUENCE [LARGE SCALE GENOMIC DNA]</scope>
    <source>
        <strain evidence="12">TK-2024</strain>
        <tissue evidence="12">Old leaves</tissue>
    </source>
</reference>
<feature type="domain" description="STICHEL DnaA-N-like alpha-beta" evidence="11">
    <location>
        <begin position="961"/>
        <end position="1041"/>
    </location>
</feature>
<feature type="coiled-coil region" evidence="7">
    <location>
        <begin position="812"/>
        <end position="842"/>
    </location>
</feature>
<feature type="domain" description="DNA polymerase III gamma subunit" evidence="9">
    <location>
        <begin position="732"/>
        <end position="855"/>
    </location>
</feature>
<keyword evidence="5" id="KW-0067">ATP-binding</keyword>
<dbReference type="InterPro" id="IPR054506">
    <property type="entry name" value="DnaA_N-like_STI"/>
</dbReference>
<evidence type="ECO:0000313" key="13">
    <source>
        <dbReference type="Proteomes" id="UP001472677"/>
    </source>
</evidence>
<evidence type="ECO:0000259" key="11">
    <source>
        <dbReference type="Pfam" id="PF23007"/>
    </source>
</evidence>
<evidence type="ECO:0000256" key="1">
    <source>
        <dbReference type="ARBA" id="ARBA00006360"/>
    </source>
</evidence>
<accession>A0ABR2CXL8</accession>
<dbReference type="CDD" id="cd18137">
    <property type="entry name" value="HLD_clamp_pol_III_gamma_tau"/>
    <property type="match status" value="1"/>
</dbReference>
<keyword evidence="2" id="KW-0479">Metal-binding</keyword>
<dbReference type="InterPro" id="IPR027417">
    <property type="entry name" value="P-loop_NTPase"/>
</dbReference>
<comment type="similarity">
    <text evidence="1">Belongs to the DnaX/STICHEL family.</text>
</comment>
<keyword evidence="4" id="KW-0862">Zinc</keyword>
<feature type="region of interest" description="Disordered" evidence="8">
    <location>
        <begin position="857"/>
        <end position="878"/>
    </location>
</feature>
<dbReference type="NCBIfam" id="TIGR02397">
    <property type="entry name" value="dnaX_nterm"/>
    <property type="match status" value="1"/>
</dbReference>
<dbReference type="PANTHER" id="PTHR11669">
    <property type="entry name" value="REPLICATION FACTOR C / DNA POLYMERASE III GAMMA-TAU SUBUNIT"/>
    <property type="match status" value="1"/>
</dbReference>
<keyword evidence="13" id="KW-1185">Reference proteome</keyword>
<evidence type="ECO:0000256" key="2">
    <source>
        <dbReference type="ARBA" id="ARBA00022723"/>
    </source>
</evidence>
<organism evidence="12 13">
    <name type="scientific">Hibiscus sabdariffa</name>
    <name type="common">roselle</name>
    <dbReference type="NCBI Taxonomy" id="183260"/>
    <lineage>
        <taxon>Eukaryota</taxon>
        <taxon>Viridiplantae</taxon>
        <taxon>Streptophyta</taxon>
        <taxon>Embryophyta</taxon>
        <taxon>Tracheophyta</taxon>
        <taxon>Spermatophyta</taxon>
        <taxon>Magnoliopsida</taxon>
        <taxon>eudicotyledons</taxon>
        <taxon>Gunneridae</taxon>
        <taxon>Pentapetalae</taxon>
        <taxon>rosids</taxon>
        <taxon>malvids</taxon>
        <taxon>Malvales</taxon>
        <taxon>Malvaceae</taxon>
        <taxon>Malvoideae</taxon>
        <taxon>Hibiscus</taxon>
    </lineage>
</organism>
<comment type="caution">
    <text evidence="12">The sequence shown here is derived from an EMBL/GenBank/DDBJ whole genome shotgun (WGS) entry which is preliminary data.</text>
</comment>
<evidence type="ECO:0000259" key="10">
    <source>
        <dbReference type="Pfam" id="PF22608"/>
    </source>
</evidence>
<dbReference type="SUPFAM" id="SSF52540">
    <property type="entry name" value="P-loop containing nucleoside triphosphate hydrolases"/>
    <property type="match status" value="1"/>
</dbReference>
<evidence type="ECO:0008006" key="14">
    <source>
        <dbReference type="Google" id="ProtNLM"/>
    </source>
</evidence>
<dbReference type="InterPro" id="IPR050238">
    <property type="entry name" value="DNA_Rep/Repair_Clamp_Loader"/>
</dbReference>
<gene>
    <name evidence="12" type="ORF">V6N12_029935</name>
</gene>
<protein>
    <recommendedName>
        <fullName evidence="14">Protein STICHEL</fullName>
    </recommendedName>
</protein>
<feature type="compositionally biased region" description="Polar residues" evidence="8">
    <location>
        <begin position="860"/>
        <end position="873"/>
    </location>
</feature>
<feature type="compositionally biased region" description="Polar residues" evidence="8">
    <location>
        <begin position="892"/>
        <end position="918"/>
    </location>
</feature>
<name>A0ABR2CXL8_9ROSI</name>
<feature type="compositionally biased region" description="Acidic residues" evidence="8">
    <location>
        <begin position="131"/>
        <end position="149"/>
    </location>
</feature>
<keyword evidence="6 7" id="KW-0175">Coiled coil</keyword>
<evidence type="ECO:0000256" key="4">
    <source>
        <dbReference type="ARBA" id="ARBA00022833"/>
    </source>
</evidence>
<dbReference type="Pfam" id="PF23007">
    <property type="entry name" value="DnaA_N-like_STI"/>
    <property type="match status" value="1"/>
</dbReference>
<dbReference type="Pfam" id="PF13177">
    <property type="entry name" value="DNA_pol3_delta2"/>
    <property type="match status" value="1"/>
</dbReference>
<dbReference type="InterPro" id="IPR045085">
    <property type="entry name" value="HLD_clamp_pol_III_gamma_tau"/>
</dbReference>
<dbReference type="InterPro" id="IPR022754">
    <property type="entry name" value="DNA_pol_III_gamma-3"/>
</dbReference>
<keyword evidence="3" id="KW-0547">Nucleotide-binding</keyword>
<dbReference type="Pfam" id="PF12169">
    <property type="entry name" value="DNA_pol3_gamma3"/>
    <property type="match status" value="1"/>
</dbReference>
<dbReference type="Gene3D" id="3.40.50.300">
    <property type="entry name" value="P-loop containing nucleotide triphosphate hydrolases"/>
    <property type="match status" value="1"/>
</dbReference>
<evidence type="ECO:0000256" key="5">
    <source>
        <dbReference type="ARBA" id="ARBA00022840"/>
    </source>
</evidence>
<evidence type="ECO:0000259" key="9">
    <source>
        <dbReference type="Pfam" id="PF12169"/>
    </source>
</evidence>
<dbReference type="InterPro" id="IPR008921">
    <property type="entry name" value="DNA_pol3_clamp-load_cplx_C"/>
</dbReference>
<dbReference type="Proteomes" id="UP001472677">
    <property type="component" value="Unassembled WGS sequence"/>
</dbReference>
<evidence type="ECO:0000313" key="12">
    <source>
        <dbReference type="EMBL" id="KAK8525090.1"/>
    </source>
</evidence>
<feature type="region of interest" description="Disordered" evidence="8">
    <location>
        <begin position="127"/>
        <end position="172"/>
    </location>
</feature>
<evidence type="ECO:0000256" key="8">
    <source>
        <dbReference type="SAM" id="MobiDB-lite"/>
    </source>
</evidence>
<evidence type="ECO:0000256" key="7">
    <source>
        <dbReference type="SAM" id="Coils"/>
    </source>
</evidence>
<feature type="region of interest" description="Disordered" evidence="8">
    <location>
        <begin position="891"/>
        <end position="918"/>
    </location>
</feature>
<evidence type="ECO:0000256" key="6">
    <source>
        <dbReference type="ARBA" id="ARBA00023054"/>
    </source>
</evidence>
<dbReference type="Pfam" id="PF22608">
    <property type="entry name" value="DNAX_ATPase_lid"/>
    <property type="match status" value="1"/>
</dbReference>
<proteinExistence type="inferred from homology"/>
<sequence length="1353" mass="149600">MSDVRMADPSRLHLKKELTQIRKASRVLRDPGTTSSWKSPINSSRSVAAAAATVTAGAGAGSTSICTVLGNHLGSDSLNRSNRIAHLDLSLLPFRVESNSHHGRSVTNGNEKDKRVFLYNWRSQKSSSVNVDDEGDDADDNFDDGDDGDQSSSWIQGSVDENSLSDSRKCGDSKSDTCLAESRSASLMFGCRDANLVSSVTPSAKRLLGVNKNKKSSSKFDVFARYEPKKNGVNRNSAYSRKLLKAHPALALDLGRDDSVDQSDDTEDYSNSEDFRKILGASPFLLKLKHKNWSHSSSRLLRTDRKEDSSYTYSTPALSTSSYKKYFNRNPSVVGSWDATTTSLNDGDEEVDDPLDLPGRQGCGIPCYWTKRTPKHRGVGGSCFSPSLSDTLRRRGSSILCGSQSMYRRHRRSLSLSDKRKIALRSAQGVLPLLSNSADGRGGSSIGTRCSDDELSTNFEELDLEALSRLDGRRWSSSCRSQDGLEIVAGTGEPEEGTPENVKSLSQKYKPMFFDELIGQNIVVQSLMSAVSKGRIAPFYLFQGSRGTGKSSAARIFSAALNCQTTEDAKPCGCCTECTEFISGKCREFWEFDTTDRRGIDRVRYLLKSLSTGLPSSSSRYKVFVIDECHLLPSKIWLALLKFLEDPPPRLVFLFITTDIDNVPRTVQSRCQKYLFNKIKDGDIMARLRKMSNDENLEVESDALNLIALNSDGSLRDAETMLDQLSLLGKRITASLVNELIGVVSDEKLLELLELAMSSDTAETVKRARELMESGVDPMVLMSQLASLIMDIIAGTYNITDSKDSLSSFCGRALTEAEVERLKDALKLLSDAEKQLRVSSERSTWFTATLLQLGSLPSPDLTQSGSSRRQSSKTTEDDLQSILREAIAFKTKSGTQSVPRKSTTASLHKSVNGNSNRQGELVSKIDGYCSNTKSSQSQYMDGAAVPSAHDNNLNENMMLACRNSEKLDDIWAKCINKCHSKTLRQLLHAHGRLLSLAENEGGLTAYLAFADGDIKLRAERFLSSITNSIEIVMRRNVEVRILLLADVGVSLNHANPAEMPESLQQVETASGMGSERKAIPKNVLDGLSSLDLHQESLKVSKGSFSDLEGKLRGVQDYSNYSSQSMVRTPELLAEGKDDLDSSKESRQEIPMQRIESIIREQRLETAWLQAAEKGTPGSLSRLKPEKNQVLPQEVYRQSNLGSVNSSAFSSQQWDEELNRELKILKTNDGQEIQKDQIGRRADHYPKSPSLLHKSNLSKENTNDLPPTICSRVVYIMLIHGFSLVDTNQGQEPEDAVGFSVGILRSLLEGQRSRERLFDHPELDNFHCSVSAGNQRKYKTKAEGNLECSFYWVS</sequence>
<feature type="domain" description="DNA polymerase III subunit gamma/tau helical lid" evidence="10">
    <location>
        <begin position="684"/>
        <end position="724"/>
    </location>
</feature>
<feature type="compositionally biased region" description="Polar residues" evidence="8">
    <location>
        <begin position="150"/>
        <end position="165"/>
    </location>
</feature>
<dbReference type="Gene3D" id="1.20.272.10">
    <property type="match status" value="1"/>
</dbReference>
<evidence type="ECO:0000256" key="3">
    <source>
        <dbReference type="ARBA" id="ARBA00022741"/>
    </source>
</evidence>
<dbReference type="EMBL" id="JBBPBM010000041">
    <property type="protein sequence ID" value="KAK8525090.1"/>
    <property type="molecule type" value="Genomic_DNA"/>
</dbReference>
<dbReference type="InterPro" id="IPR012763">
    <property type="entry name" value="DNA_pol_III_sug/sutau_N"/>
</dbReference>
<dbReference type="SUPFAM" id="SSF48019">
    <property type="entry name" value="post-AAA+ oligomerization domain-like"/>
    <property type="match status" value="1"/>
</dbReference>
<dbReference type="PANTHER" id="PTHR11669:SF63">
    <property type="entry name" value="PROTEIN STICHEL"/>
    <property type="match status" value="1"/>
</dbReference>